<accession>A0A521BD92</accession>
<keyword evidence="4" id="KW-1185">Reference proteome</keyword>
<reference evidence="3 4" key="1">
    <citation type="submission" date="2017-05" db="EMBL/GenBank/DDBJ databases">
        <authorList>
            <person name="Varghese N."/>
            <person name="Submissions S."/>
        </authorList>
    </citation>
    <scope>NUCLEOTIDE SEQUENCE [LARGE SCALE GENOMIC DNA]</scope>
    <source>
        <strain evidence="3 4">DSM 21985</strain>
    </source>
</reference>
<dbReference type="AlphaFoldDB" id="A0A521BD92"/>
<dbReference type="Proteomes" id="UP000317557">
    <property type="component" value="Unassembled WGS sequence"/>
</dbReference>
<evidence type="ECO:0000256" key="1">
    <source>
        <dbReference type="SAM" id="Phobius"/>
    </source>
</evidence>
<organism evidence="3 4">
    <name type="scientific">Gracilimonas mengyeensis</name>
    <dbReference type="NCBI Taxonomy" id="1302730"/>
    <lineage>
        <taxon>Bacteria</taxon>
        <taxon>Pseudomonadati</taxon>
        <taxon>Balneolota</taxon>
        <taxon>Balneolia</taxon>
        <taxon>Balneolales</taxon>
        <taxon>Balneolaceae</taxon>
        <taxon>Gracilimonas</taxon>
    </lineage>
</organism>
<keyword evidence="1" id="KW-0472">Membrane</keyword>
<gene>
    <name evidence="3" type="ORF">SAMN06265219_102201</name>
</gene>
<feature type="domain" description="TPM" evidence="2">
    <location>
        <begin position="47"/>
        <end position="170"/>
    </location>
</feature>
<dbReference type="Pfam" id="PF04536">
    <property type="entry name" value="TPM_phosphatase"/>
    <property type="match status" value="1"/>
</dbReference>
<sequence>MSYPMTSATTPKTRRVMRRFLSLIFFLCISVAGFSQDFLPEKPVGMVNDFADMLSSSEEQRLESKLRGYRDTTTNVIAIATLESLEGYSEEEIATTLFSKWRMWEGERDNGVLILVSEQDRRMQIEVGYGLEGAIPDAMANRVYADILVPNFRQGDFYGGLDQATDVLMQLAAGEYEGMPSESVSEGGIPIDVIIIFIILVIFLISKGKGGKGGRRHSLGSSGIIFFGGGFGGGGGGSFGGGGSGFGGFSGGGGFGSGGGGAGGGW</sequence>
<evidence type="ECO:0000313" key="4">
    <source>
        <dbReference type="Proteomes" id="UP000317557"/>
    </source>
</evidence>
<evidence type="ECO:0000313" key="3">
    <source>
        <dbReference type="EMBL" id="SMO45047.1"/>
    </source>
</evidence>
<dbReference type="Gene3D" id="3.10.310.50">
    <property type="match status" value="1"/>
</dbReference>
<dbReference type="PANTHER" id="PTHR30373">
    <property type="entry name" value="UPF0603 PROTEIN YGCG"/>
    <property type="match status" value="1"/>
</dbReference>
<keyword evidence="1" id="KW-0812">Transmembrane</keyword>
<name>A0A521BD92_9BACT</name>
<protein>
    <recommendedName>
        <fullName evidence="2">TPM domain-containing protein</fullName>
    </recommendedName>
</protein>
<keyword evidence="1" id="KW-1133">Transmembrane helix</keyword>
<dbReference type="EMBL" id="FXTP01000002">
    <property type="protein sequence ID" value="SMO45047.1"/>
    <property type="molecule type" value="Genomic_DNA"/>
</dbReference>
<evidence type="ECO:0000259" key="2">
    <source>
        <dbReference type="Pfam" id="PF04536"/>
    </source>
</evidence>
<dbReference type="InterPro" id="IPR007621">
    <property type="entry name" value="TPM_dom"/>
</dbReference>
<feature type="transmembrane region" description="Helical" evidence="1">
    <location>
        <begin position="187"/>
        <end position="206"/>
    </location>
</feature>
<dbReference type="PANTHER" id="PTHR30373:SF2">
    <property type="entry name" value="UPF0603 PROTEIN YGCG"/>
    <property type="match status" value="1"/>
</dbReference>
<proteinExistence type="predicted"/>